<evidence type="ECO:0000256" key="1">
    <source>
        <dbReference type="ARBA" id="ARBA00007257"/>
    </source>
</evidence>
<keyword evidence="2" id="KW-0964">Secreted</keyword>
<dbReference type="PANTHER" id="PTHR36108:SF13">
    <property type="entry name" value="COLOSSIN-B-RELATED"/>
    <property type="match status" value="1"/>
</dbReference>
<dbReference type="Pfam" id="PF05737">
    <property type="entry name" value="Collagen_bind"/>
    <property type="match status" value="1"/>
</dbReference>
<dbReference type="InterPro" id="IPR041033">
    <property type="entry name" value="SpaA_PFL_dom_1"/>
</dbReference>
<dbReference type="NCBIfam" id="TIGR01167">
    <property type="entry name" value="LPXTG_anchor"/>
    <property type="match status" value="1"/>
</dbReference>
<evidence type="ECO:0000313" key="10">
    <source>
        <dbReference type="Proteomes" id="UP001596253"/>
    </source>
</evidence>
<comment type="similarity">
    <text evidence="1">Belongs to the serine-aspartate repeat-containing protein (SDr) family.</text>
</comment>
<dbReference type="InterPro" id="IPR008456">
    <property type="entry name" value="Collagen-bd_dom"/>
</dbReference>
<dbReference type="InterPro" id="IPR013783">
    <property type="entry name" value="Ig-like_fold"/>
</dbReference>
<feature type="domain" description="CNA-B" evidence="7">
    <location>
        <begin position="1546"/>
        <end position="1633"/>
    </location>
</feature>
<dbReference type="Gene3D" id="2.60.40.10">
    <property type="entry name" value="Immunoglobulins"/>
    <property type="match status" value="7"/>
</dbReference>
<feature type="domain" description="CNA-B" evidence="7">
    <location>
        <begin position="991"/>
        <end position="1075"/>
    </location>
</feature>
<comment type="caution">
    <text evidence="9">The sequence shown here is derived from an EMBL/GenBank/DDBJ whole genome shotgun (WGS) entry which is preliminary data.</text>
</comment>
<dbReference type="Gene3D" id="2.60.40.740">
    <property type="match status" value="1"/>
</dbReference>
<feature type="chain" id="PRO_5047304468" evidence="5">
    <location>
        <begin position="27"/>
        <end position="1883"/>
    </location>
</feature>
<feature type="domain" description="CNA-B" evidence="7">
    <location>
        <begin position="807"/>
        <end position="893"/>
    </location>
</feature>
<reference evidence="10" key="1">
    <citation type="journal article" date="2019" name="Int. J. Syst. Evol. Microbiol.">
        <title>The Global Catalogue of Microorganisms (GCM) 10K type strain sequencing project: providing services to taxonomists for standard genome sequencing and annotation.</title>
        <authorList>
            <consortium name="The Broad Institute Genomics Platform"/>
            <consortium name="The Broad Institute Genome Sequencing Center for Infectious Disease"/>
            <person name="Wu L."/>
            <person name="Ma J."/>
        </authorList>
    </citation>
    <scope>NUCLEOTIDE SEQUENCE [LARGE SCALE GENOMIC DNA]</scope>
    <source>
        <strain evidence="10">CCM 8932</strain>
    </source>
</reference>
<dbReference type="Pfam" id="PF17802">
    <property type="entry name" value="SpaA"/>
    <property type="match status" value="7"/>
</dbReference>
<evidence type="ECO:0000256" key="4">
    <source>
        <dbReference type="SAM" id="MobiDB-lite"/>
    </source>
</evidence>
<dbReference type="CDD" id="cd00222">
    <property type="entry name" value="CollagenBindB"/>
    <property type="match status" value="6"/>
</dbReference>
<feature type="region of interest" description="Disordered" evidence="4">
    <location>
        <begin position="1745"/>
        <end position="1774"/>
    </location>
</feature>
<dbReference type="InterPro" id="IPR008454">
    <property type="entry name" value="Collagen-bd_Cna-like_B-typ_dom"/>
</dbReference>
<dbReference type="PANTHER" id="PTHR36108">
    <property type="entry name" value="COLOSSIN-B-RELATED"/>
    <property type="match status" value="1"/>
</dbReference>
<feature type="domain" description="CNA-B" evidence="7">
    <location>
        <begin position="1173"/>
        <end position="1258"/>
    </location>
</feature>
<name>A0ABW1R2C4_9LACO</name>
<gene>
    <name evidence="9" type="ORF">ACFP3T_04575</name>
</gene>
<dbReference type="Pfam" id="PF05738">
    <property type="entry name" value="Cna_B"/>
    <property type="match status" value="6"/>
</dbReference>
<feature type="domain" description="CNA-B" evidence="7">
    <location>
        <begin position="1356"/>
        <end position="1442"/>
    </location>
</feature>
<keyword evidence="10" id="KW-1185">Reference proteome</keyword>
<dbReference type="EMBL" id="JBHSSD010000017">
    <property type="protein sequence ID" value="MFC6163948.1"/>
    <property type="molecule type" value="Genomic_DNA"/>
</dbReference>
<evidence type="ECO:0000313" key="9">
    <source>
        <dbReference type="EMBL" id="MFC6163948.1"/>
    </source>
</evidence>
<dbReference type="Proteomes" id="UP001596253">
    <property type="component" value="Unassembled WGS sequence"/>
</dbReference>
<accession>A0ABW1R2C4</accession>
<keyword evidence="3 5" id="KW-0732">Signal</keyword>
<feature type="compositionally biased region" description="Low complexity" evidence="4">
    <location>
        <begin position="468"/>
        <end position="479"/>
    </location>
</feature>
<feature type="compositionally biased region" description="Polar residues" evidence="4">
    <location>
        <begin position="147"/>
        <end position="161"/>
    </location>
</feature>
<feature type="domain" description="Collagen binding" evidence="6">
    <location>
        <begin position="356"/>
        <end position="419"/>
    </location>
</feature>
<feature type="region of interest" description="Disordered" evidence="4">
    <location>
        <begin position="466"/>
        <end position="505"/>
    </location>
</feature>
<evidence type="ECO:0000256" key="3">
    <source>
        <dbReference type="ARBA" id="ARBA00022729"/>
    </source>
</evidence>
<feature type="compositionally biased region" description="Low complexity" evidence="4">
    <location>
        <begin position="26"/>
        <end position="135"/>
    </location>
</feature>
<sequence>MRLKTILAGTATLLTLMAANTVKAQAASQSTTATSDADTTATSSATTTKQVVTLHNSSADSSGGSNDTSNGTTANNSSSTSSSSASSSSVSSSSVSSSSVSSSASSSSNSSSDDSSSSTPSASASSSSTPAPVSPVKADSTVKDATPDTTVSDVSSAANPAASELNQQQLLVQSQAKSTSATLANSQLATQMYNAAVTSQKGSLFASNLATGILPFASFKMLLAKSALPVNGIDADDIVSITDTNGKTYTASDVLSAYASYTAVYNWSIADGVDIADGATATITLPDSLRFPSKVISFAIMMNGNQVGTVTTDKDATTATMTFNSYFADHQLDSRHGTVQFSTAGTDTTAGDDNYKINKVGWIDSSNPDQLYWNIVINPNGETWNKVKITDELGLYQTLNTNSVTVETVDTAGKHTTTADYTLTVNGNVLTFDFSQIKTEINLYYTVVMDPGHLYTNSAKVAYTPAAGTDPDGSGTTTPGDGGNPSTGTDDNQETAQSNPALSFDGSATADGTVYGVLITKTDAADTTKVLAGAMYDLYDGTGTTLMQPGLTTDKNGQISISHLAAGDYVLKETNAPTGYLLSTTPVSFTVSADTATITAAGNTTATIVPVKVTDKAIEQTTLDVTKVWSQVPTDVTTPAVTVTLWANGVATSQTLSLSSANNYQGTFSNLDKTDANGTDIKYTVVESTLAGYVSTQSTTGNQVTITNTYQTGTINIVKTGSDTKTGLSGATFALVDDSGNTVASGTTDSQGKLTFTGLKQGSYTLKETSVPTGYQFVADQAVTFDDTQGYTANLAITDPVIEKTTVKVTKAWVAPAGVTTPAVTVMLYINGVASDQTLTLSSANNYQGAFSNLDATDAHGTTIKYTVSEINVPDGYTSTQTTVGNQVTITNTYRTGTINIAKTGSDTKTGLSGATFVLVDQDGQTVASGTTDANGQLSLTGLLQGTYTLKETSAPAGYQFVDDQTVTVNSGNGYTANLAVIDPVIEKTAVNVTKTWVTPASVKTPAVTVTLQAGGVTTGQTLTLSSANNYQGTFSNLDATDAHGKTIIYTVVETVPTGYTSAQTGTDQVTITNTYQTGTINIVKTGSDTKTGLSGATFVVVDGSGQAVATGTTDSQGQLTFTGLLQGTYTLKEASAPAGYQFVDAQTVTVNSGNKYTANLAITDPVIEKTTVNVTKAWVIPAGVTTPAVTVTLYINGVTSDQTLTLSSANNYQGTFSNLDATDAHGKTIIYKVVETVPTGYTSAQTTDGHQVTITNTYQTGTITIVKTGSDTKTALAGATFTLVDGNGQIVKTGTTDNQGQLAFTDLNQGSYTLKETNAPAGYQLVADQTITVDYTNGYAANLAITDPVIPMTTITVNKHWANTQGKVVTSPVTMTLSANGKAVQTLILTAETGYTGQFTNLAMTTADGTPIVYTVSETPVAGYTMSGGQLVDGVVDFTNTLQTGSLTITKVDSQTQTALAGATFDLRDANGQLVQTGTTDVQGRLTFTGLVSGTYTLHEATAPTGYQLAADQMVTVDATSAKAAGITVADVAVPVIVVPPTTTITVNKHWVQVPASTTTPSVTVTLVANGTLTDQTLTLTAANGYTGQFTNLAVNDANDQAMTYTVVETPIAGYTTTGGNVVNGVADITNTWVKVPVIPIPTGSLQVIKVDATTKHRLAGAAFDLRDVSGNLVASGVTAENGQVMFNNLTYGTYQVVETTAPAGYDLNTKPQLVTIGETTMQSITVADTATVVPPVKPVVPVTPATPTKPEQPRQPTTPTIPTKPVVPVKPEQPGYPDVVTVTVTPDQPAGVTFGEYYGGITPKQPQLTTVTKSSTDWPTVVTTTVTASAATVMPTKTATPKVAHQQLPQTNDATALWLKLLGLIGLLLSGLSYARFKRLD</sequence>
<dbReference type="SUPFAM" id="SSF49478">
    <property type="entry name" value="Cna protein B-type domain"/>
    <property type="match status" value="13"/>
</dbReference>
<dbReference type="Gene3D" id="2.60.40.1140">
    <property type="entry name" value="Collagen-binding surface protein Cna, B-type domain"/>
    <property type="match status" value="6"/>
</dbReference>
<feature type="domain" description="SpaA-like prealbumin fold" evidence="8">
    <location>
        <begin position="1262"/>
        <end position="1343"/>
    </location>
</feature>
<feature type="domain" description="SpaA-like prealbumin fold" evidence="8">
    <location>
        <begin position="713"/>
        <end position="793"/>
    </location>
</feature>
<dbReference type="InterPro" id="IPR008966">
    <property type="entry name" value="Adhesion_dom_sf"/>
</dbReference>
<feature type="domain" description="SpaA-like prealbumin fold" evidence="8">
    <location>
        <begin position="1079"/>
        <end position="1159"/>
    </location>
</feature>
<feature type="domain" description="SpaA-like prealbumin fold" evidence="8">
    <location>
        <begin position="517"/>
        <end position="600"/>
    </location>
</feature>
<organism evidence="9 10">
    <name type="scientific">Lactiplantibacillus dongliensis</name>
    <dbReference type="NCBI Taxonomy" id="2559919"/>
    <lineage>
        <taxon>Bacteria</taxon>
        <taxon>Bacillati</taxon>
        <taxon>Bacillota</taxon>
        <taxon>Bacilli</taxon>
        <taxon>Lactobacillales</taxon>
        <taxon>Lactobacillaceae</taxon>
        <taxon>Lactiplantibacillus</taxon>
    </lineage>
</organism>
<evidence type="ECO:0000256" key="5">
    <source>
        <dbReference type="SAM" id="SignalP"/>
    </source>
</evidence>
<feature type="domain" description="CNA-B" evidence="7">
    <location>
        <begin position="624"/>
        <end position="709"/>
    </location>
</feature>
<feature type="domain" description="SpaA-like prealbumin fold" evidence="8">
    <location>
        <begin position="1446"/>
        <end position="1522"/>
    </location>
</feature>
<evidence type="ECO:0000259" key="7">
    <source>
        <dbReference type="Pfam" id="PF05738"/>
    </source>
</evidence>
<evidence type="ECO:0000259" key="6">
    <source>
        <dbReference type="Pfam" id="PF05737"/>
    </source>
</evidence>
<feature type="domain" description="SpaA-like prealbumin fold" evidence="8">
    <location>
        <begin position="897"/>
        <end position="973"/>
    </location>
</feature>
<feature type="domain" description="SpaA-like prealbumin fold" evidence="8">
    <location>
        <begin position="1645"/>
        <end position="1730"/>
    </location>
</feature>
<protein>
    <submittedName>
        <fullName evidence="9">SpaA isopeptide-forming pilin-related protein</fullName>
    </submittedName>
</protein>
<evidence type="ECO:0000256" key="2">
    <source>
        <dbReference type="ARBA" id="ARBA00022525"/>
    </source>
</evidence>
<dbReference type="SUPFAM" id="SSF49401">
    <property type="entry name" value="Bacterial adhesins"/>
    <property type="match status" value="2"/>
</dbReference>
<dbReference type="RefSeq" id="WP_137640510.1">
    <property type="nucleotide sequence ID" value="NZ_BJDK01000021.1"/>
</dbReference>
<feature type="signal peptide" evidence="5">
    <location>
        <begin position="1"/>
        <end position="26"/>
    </location>
</feature>
<evidence type="ECO:0000259" key="8">
    <source>
        <dbReference type="Pfam" id="PF17802"/>
    </source>
</evidence>
<proteinExistence type="inferred from homology"/>
<feature type="region of interest" description="Disordered" evidence="4">
    <location>
        <begin position="26"/>
        <end position="161"/>
    </location>
</feature>